<proteinExistence type="predicted"/>
<dbReference type="EMBL" id="NMUH01003147">
    <property type="protein sequence ID" value="MQM04054.1"/>
    <property type="molecule type" value="Genomic_DNA"/>
</dbReference>
<evidence type="ECO:0000313" key="2">
    <source>
        <dbReference type="EMBL" id="MQM04054.1"/>
    </source>
</evidence>
<sequence>MLGSEHIASWNEEGTAFVVRLPNDGGEIAGGVGSRPEATAGITSTGGTRRDTAGVGGARWDTAGAGEVPGAVPDEDV</sequence>
<evidence type="ECO:0000313" key="3">
    <source>
        <dbReference type="Proteomes" id="UP000652761"/>
    </source>
</evidence>
<dbReference type="Proteomes" id="UP000652761">
    <property type="component" value="Unassembled WGS sequence"/>
</dbReference>
<protein>
    <submittedName>
        <fullName evidence="2">Uncharacterized protein</fullName>
    </submittedName>
</protein>
<name>A0A843WJ03_COLES</name>
<feature type="region of interest" description="Disordered" evidence="1">
    <location>
        <begin position="28"/>
        <end position="77"/>
    </location>
</feature>
<reference evidence="2" key="1">
    <citation type="submission" date="2017-07" db="EMBL/GenBank/DDBJ databases">
        <title>Taro Niue Genome Assembly and Annotation.</title>
        <authorList>
            <person name="Atibalentja N."/>
            <person name="Keating K."/>
            <person name="Fields C.J."/>
        </authorList>
    </citation>
    <scope>NUCLEOTIDE SEQUENCE</scope>
    <source>
        <strain evidence="2">Niue_2</strain>
        <tissue evidence="2">Leaf</tissue>
    </source>
</reference>
<dbReference type="AlphaFoldDB" id="A0A843WJ03"/>
<organism evidence="2 3">
    <name type="scientific">Colocasia esculenta</name>
    <name type="common">Wild taro</name>
    <name type="synonym">Arum esculentum</name>
    <dbReference type="NCBI Taxonomy" id="4460"/>
    <lineage>
        <taxon>Eukaryota</taxon>
        <taxon>Viridiplantae</taxon>
        <taxon>Streptophyta</taxon>
        <taxon>Embryophyta</taxon>
        <taxon>Tracheophyta</taxon>
        <taxon>Spermatophyta</taxon>
        <taxon>Magnoliopsida</taxon>
        <taxon>Liliopsida</taxon>
        <taxon>Araceae</taxon>
        <taxon>Aroideae</taxon>
        <taxon>Colocasieae</taxon>
        <taxon>Colocasia</taxon>
    </lineage>
</organism>
<gene>
    <name evidence="2" type="ORF">Taro_036846</name>
</gene>
<comment type="caution">
    <text evidence="2">The sequence shown here is derived from an EMBL/GenBank/DDBJ whole genome shotgun (WGS) entry which is preliminary data.</text>
</comment>
<accession>A0A843WJ03</accession>
<evidence type="ECO:0000256" key="1">
    <source>
        <dbReference type="SAM" id="MobiDB-lite"/>
    </source>
</evidence>
<keyword evidence="3" id="KW-1185">Reference proteome</keyword>